<proteinExistence type="predicted"/>
<dbReference type="PANTHER" id="PTHR31896:SF64">
    <property type="entry name" value="TRICHOTHECENE 3-O-ACETYLTRANSFERASE"/>
    <property type="match status" value="1"/>
</dbReference>
<evidence type="ECO:0000313" key="2">
    <source>
        <dbReference type="EMBL" id="KAK0522728.1"/>
    </source>
</evidence>
<gene>
    <name evidence="2" type="ORF">OC842_006380</name>
</gene>
<name>A0AAN6G7Z1_9BASI</name>
<dbReference type="AlphaFoldDB" id="A0AAN6G7Z1"/>
<protein>
    <submittedName>
        <fullName evidence="2">Uncharacterized protein</fullName>
    </submittedName>
</protein>
<dbReference type="GO" id="GO:0016740">
    <property type="term" value="F:transferase activity"/>
    <property type="evidence" value="ECO:0007669"/>
    <property type="project" value="UniProtKB-KW"/>
</dbReference>
<dbReference type="EMBL" id="JAPDMQ010000565">
    <property type="protein sequence ID" value="KAK0522728.1"/>
    <property type="molecule type" value="Genomic_DNA"/>
</dbReference>
<dbReference type="InterPro" id="IPR051283">
    <property type="entry name" value="Sec_Metabolite_Acyltrans"/>
</dbReference>
<keyword evidence="3" id="KW-1185">Reference proteome</keyword>
<organism evidence="2 3">
    <name type="scientific">Tilletia horrida</name>
    <dbReference type="NCBI Taxonomy" id="155126"/>
    <lineage>
        <taxon>Eukaryota</taxon>
        <taxon>Fungi</taxon>
        <taxon>Dikarya</taxon>
        <taxon>Basidiomycota</taxon>
        <taxon>Ustilaginomycotina</taxon>
        <taxon>Exobasidiomycetes</taxon>
        <taxon>Tilletiales</taxon>
        <taxon>Tilletiaceae</taxon>
        <taxon>Tilletia</taxon>
    </lineage>
</organism>
<dbReference type="InterPro" id="IPR023213">
    <property type="entry name" value="CAT-like_dom_sf"/>
</dbReference>
<comment type="caution">
    <text evidence="2">The sequence shown here is derived from an EMBL/GenBank/DDBJ whole genome shotgun (WGS) entry which is preliminary data.</text>
</comment>
<reference evidence="2" key="1">
    <citation type="journal article" date="2023" name="PhytoFront">
        <title>Draft Genome Resources of Seven Strains of Tilletia horrida, Causal Agent of Kernel Smut of Rice.</title>
        <authorList>
            <person name="Khanal S."/>
            <person name="Antony Babu S."/>
            <person name="Zhou X.G."/>
        </authorList>
    </citation>
    <scope>NUCLEOTIDE SEQUENCE</scope>
    <source>
        <strain evidence="2">TX3</strain>
    </source>
</reference>
<accession>A0AAN6G7Z1</accession>
<sequence>MDVSGPARDMVFLYGFVIDGRLDADKLKQAWQQLCQTWPILSARFRQGANSKSPQDWHYLLPPDAEVQAVVEADMSDSCPAGRRSLVVDEIESKVRDFHPFVEGRDLPQDRPTLHHAAWVRDTRPKTRSKLLLNFASNAPLTVDHLFTEDRPVATAKITRFADATTIGLALPHVLCDGLGAELVVRAWAALANGEGEHIKPLPGLGQDPFAALAPGGKVAQEEMDAAEAAGHEELPPPAGWHAYSVLQTALFLAHYMWDVIWARPEATMEQRELFLPKAYLNEQKAAAMAEIKSKPSAGDDDYVSTSDICIAIALKRMCAPDARGPDDARLFSFVHPANLRYMDGAAQSVALPKPYLHNAIHAVALADIPIGKLVYGLSVGELALELRRALQRESKPEAIRRSLVWCLANVDKFIAFFRPSSFWVGGTNWRSMKLHDVSFAKALETSSAATGRPFKIYMQAISRIPMRNMMVIVGDDATGGIWVNMTLSASQWRRIEQAD</sequence>
<keyword evidence="1" id="KW-0808">Transferase</keyword>
<dbReference type="Proteomes" id="UP001176521">
    <property type="component" value="Unassembled WGS sequence"/>
</dbReference>
<dbReference type="SUPFAM" id="SSF52777">
    <property type="entry name" value="CoA-dependent acyltransferases"/>
    <property type="match status" value="1"/>
</dbReference>
<dbReference type="PANTHER" id="PTHR31896">
    <property type="entry name" value="FAMILY REGULATORY PROTEIN, PUTATIVE (AFU_ORTHOLOGUE AFUA_3G14730)-RELATED"/>
    <property type="match status" value="1"/>
</dbReference>
<evidence type="ECO:0000256" key="1">
    <source>
        <dbReference type="ARBA" id="ARBA00022679"/>
    </source>
</evidence>
<evidence type="ECO:0000313" key="3">
    <source>
        <dbReference type="Proteomes" id="UP001176521"/>
    </source>
</evidence>
<dbReference type="Gene3D" id="3.30.559.10">
    <property type="entry name" value="Chloramphenicol acetyltransferase-like domain"/>
    <property type="match status" value="2"/>
</dbReference>